<dbReference type="RefSeq" id="WP_118279398.1">
    <property type="nucleotide sequence ID" value="NZ_JAQDJO010000042.1"/>
</dbReference>
<reference evidence="7 8" key="1">
    <citation type="submission" date="2018-08" db="EMBL/GenBank/DDBJ databases">
        <title>A genome reference for cultivated species of the human gut microbiota.</title>
        <authorList>
            <person name="Zou Y."/>
            <person name="Xue W."/>
            <person name="Luo G."/>
        </authorList>
    </citation>
    <scope>NUCLEOTIDE SEQUENCE [LARGE SCALE GENOMIC DNA]</scope>
    <source>
        <strain evidence="7 8">AM09-9</strain>
    </source>
</reference>
<dbReference type="Pfam" id="PF13440">
    <property type="entry name" value="Polysacc_synt_3"/>
    <property type="match status" value="1"/>
</dbReference>
<feature type="transmembrane region" description="Helical" evidence="6">
    <location>
        <begin position="118"/>
        <end position="136"/>
    </location>
</feature>
<dbReference type="PANTHER" id="PTHR30250">
    <property type="entry name" value="PST FAMILY PREDICTED COLANIC ACID TRANSPORTER"/>
    <property type="match status" value="1"/>
</dbReference>
<name>A0A415CW49_9FIRM</name>
<dbReference type="Proteomes" id="UP000285832">
    <property type="component" value="Unassembled WGS sequence"/>
</dbReference>
<evidence type="ECO:0000256" key="6">
    <source>
        <dbReference type="SAM" id="Phobius"/>
    </source>
</evidence>
<evidence type="ECO:0000256" key="2">
    <source>
        <dbReference type="ARBA" id="ARBA00022475"/>
    </source>
</evidence>
<keyword evidence="2" id="KW-1003">Cell membrane</keyword>
<feature type="transmembrane region" description="Helical" evidence="6">
    <location>
        <begin position="58"/>
        <end position="78"/>
    </location>
</feature>
<evidence type="ECO:0000256" key="3">
    <source>
        <dbReference type="ARBA" id="ARBA00022692"/>
    </source>
</evidence>
<dbReference type="GO" id="GO:0005886">
    <property type="term" value="C:plasma membrane"/>
    <property type="evidence" value="ECO:0007669"/>
    <property type="project" value="UniProtKB-SubCell"/>
</dbReference>
<dbReference type="PANTHER" id="PTHR30250:SF11">
    <property type="entry name" value="O-ANTIGEN TRANSPORTER-RELATED"/>
    <property type="match status" value="1"/>
</dbReference>
<keyword evidence="4 6" id="KW-1133">Transmembrane helix</keyword>
<evidence type="ECO:0000313" key="7">
    <source>
        <dbReference type="EMBL" id="RHJ58021.1"/>
    </source>
</evidence>
<feature type="transmembrane region" description="Helical" evidence="6">
    <location>
        <begin position="90"/>
        <end position="112"/>
    </location>
</feature>
<organism evidence="7 8">
    <name type="scientific">[Ruminococcus] lactaris</name>
    <dbReference type="NCBI Taxonomy" id="46228"/>
    <lineage>
        <taxon>Bacteria</taxon>
        <taxon>Bacillati</taxon>
        <taxon>Bacillota</taxon>
        <taxon>Clostridia</taxon>
        <taxon>Lachnospirales</taxon>
        <taxon>Lachnospiraceae</taxon>
        <taxon>Mediterraneibacter</taxon>
    </lineage>
</organism>
<accession>A0A415CW49</accession>
<feature type="transmembrane region" description="Helical" evidence="6">
    <location>
        <begin position="336"/>
        <end position="361"/>
    </location>
</feature>
<evidence type="ECO:0000256" key="4">
    <source>
        <dbReference type="ARBA" id="ARBA00022989"/>
    </source>
</evidence>
<feature type="transmembrane region" description="Helical" evidence="6">
    <location>
        <begin position="20"/>
        <end position="46"/>
    </location>
</feature>
<comment type="caution">
    <text evidence="7">The sequence shown here is derived from an EMBL/GenBank/DDBJ whole genome shotgun (WGS) entry which is preliminary data.</text>
</comment>
<sequence>MSKKIKQLKNLIRKLKTTGFGHLFGSSVINKILTFMSSIILVRLIPKSDYGIYSNADNILGMFCILEGFGMVSTFLQYGSTTKGEKKEDIWSFCFYGSVLFQILLSIVIFITGLTVKFSIPGTGILLALMAFLPIFRIVRDMQQVYLRTEFKNKEYAYSNTLSTVITVVCSCTLSFFLFEKGIILATYISVWITIIYIIRKCKIKFPKVHNKLLKEDKLKLLKFSAVCMVNNSTSSIMYLLDTFVLGIVVASSAVTASYKVASKIPTALAFIPTCIMTYIYPYFAKNKDDGKWCFKNYKRVVMLFGVFNIISVGTLIVIAPYIIKIVFGTKYLDAVIPFRLLCLNYIIQATFSTVSGQLLVSQGRLGFNTFIGIFSSILNTGLNLILIPKFSSAGAAIATLTVTIIVSILSTGYLYILLRKQSQAG</sequence>
<feature type="transmembrane region" description="Helical" evidence="6">
    <location>
        <begin position="157"/>
        <end position="177"/>
    </location>
</feature>
<keyword evidence="5 6" id="KW-0472">Membrane</keyword>
<feature type="transmembrane region" description="Helical" evidence="6">
    <location>
        <begin position="183"/>
        <end position="200"/>
    </location>
</feature>
<dbReference type="AlphaFoldDB" id="A0A415CW49"/>
<feature type="transmembrane region" description="Helical" evidence="6">
    <location>
        <begin position="301"/>
        <end position="324"/>
    </location>
</feature>
<keyword evidence="3 6" id="KW-0812">Transmembrane</keyword>
<comment type="subcellular location">
    <subcellularLocation>
        <location evidence="1">Cell membrane</location>
        <topology evidence="1">Multi-pass membrane protein</topology>
    </subcellularLocation>
</comment>
<dbReference type="EMBL" id="QRMI01000041">
    <property type="protein sequence ID" value="RHJ58021.1"/>
    <property type="molecule type" value="Genomic_DNA"/>
</dbReference>
<protein>
    <submittedName>
        <fullName evidence="7">Uncharacterized protein</fullName>
    </submittedName>
</protein>
<feature type="transmembrane region" description="Helical" evidence="6">
    <location>
        <begin position="261"/>
        <end position="281"/>
    </location>
</feature>
<evidence type="ECO:0000256" key="5">
    <source>
        <dbReference type="ARBA" id="ARBA00023136"/>
    </source>
</evidence>
<evidence type="ECO:0000313" key="8">
    <source>
        <dbReference type="Proteomes" id="UP000285832"/>
    </source>
</evidence>
<evidence type="ECO:0000256" key="1">
    <source>
        <dbReference type="ARBA" id="ARBA00004651"/>
    </source>
</evidence>
<feature type="transmembrane region" description="Helical" evidence="6">
    <location>
        <begin position="394"/>
        <end position="419"/>
    </location>
</feature>
<gene>
    <name evidence="7" type="ORF">DW116_12245</name>
</gene>
<proteinExistence type="predicted"/>
<feature type="transmembrane region" description="Helical" evidence="6">
    <location>
        <begin position="368"/>
        <end position="388"/>
    </location>
</feature>
<dbReference type="InterPro" id="IPR050833">
    <property type="entry name" value="Poly_Biosynth_Transport"/>
</dbReference>